<reference evidence="2 3" key="1">
    <citation type="journal article" date="2018" name="Mol. Biol. Evol.">
        <title>Analysis of the draft genome of the red seaweed Gracilariopsis chorda provides insights into genome size evolution in Rhodophyta.</title>
        <authorList>
            <person name="Lee J."/>
            <person name="Yang E.C."/>
            <person name="Graf L."/>
            <person name="Yang J.H."/>
            <person name="Qiu H."/>
            <person name="Zel Zion U."/>
            <person name="Chan C.X."/>
            <person name="Stephens T.G."/>
            <person name="Weber A.P.M."/>
            <person name="Boo G.H."/>
            <person name="Boo S.M."/>
            <person name="Kim K.M."/>
            <person name="Shin Y."/>
            <person name="Jung M."/>
            <person name="Lee S.J."/>
            <person name="Yim H.S."/>
            <person name="Lee J.H."/>
            <person name="Bhattacharya D."/>
            <person name="Yoon H.S."/>
        </authorList>
    </citation>
    <scope>NUCLEOTIDE SEQUENCE [LARGE SCALE GENOMIC DNA]</scope>
    <source>
        <strain evidence="2 3">SKKU-2015</strain>
        <tissue evidence="2">Whole body</tissue>
    </source>
</reference>
<feature type="compositionally biased region" description="Basic residues" evidence="1">
    <location>
        <begin position="224"/>
        <end position="240"/>
    </location>
</feature>
<dbReference type="Proteomes" id="UP000247409">
    <property type="component" value="Unassembled WGS sequence"/>
</dbReference>
<name>A0A2V3IHH6_9FLOR</name>
<evidence type="ECO:0000256" key="1">
    <source>
        <dbReference type="SAM" id="MobiDB-lite"/>
    </source>
</evidence>
<dbReference type="EMBL" id="NBIV01000210">
    <property type="protein sequence ID" value="PXF41555.1"/>
    <property type="molecule type" value="Genomic_DNA"/>
</dbReference>
<feature type="compositionally biased region" description="Basic and acidic residues" evidence="1">
    <location>
        <begin position="241"/>
        <end position="252"/>
    </location>
</feature>
<evidence type="ECO:0000313" key="2">
    <source>
        <dbReference type="EMBL" id="PXF41555.1"/>
    </source>
</evidence>
<accession>A0A2V3IHH6</accession>
<dbReference type="AlphaFoldDB" id="A0A2V3IHH6"/>
<sequence>MPILSPTPALSTLASNNPVSRLREDRNPFRRFGPLRPLPLLHAARSALAALRFLPIFTPRKTLARWRSQRALRAAARDASHAVNKRTTKHEFRLNGLTWHNLYIIQDLRRINMFLRYIQTRMDKGDTAVSHAIVPLERSFAFLADNVWSVYNILERDVLFPWIARGVEQPAVSRALHMFSKERQRIENAADHAHERLARLVCATGHTHTSAGPCSSNSTFRAIRNKSSRRRHKSKTPTRHVRGEQDGKARSEKAALNLRHGYQPEEGANLTFSTRPINADDVRQAVVDITKIVDDCENLHETKSGLLYPLIANTFPEREQSQLTLTLVYSMRSTLAKFIITIYHQAVEKQSSRLHWNHYKREVPLPIRVYTSVWRARLYDDSPLGWLRSTKLRDITR</sequence>
<organism evidence="2 3">
    <name type="scientific">Gracilariopsis chorda</name>
    <dbReference type="NCBI Taxonomy" id="448386"/>
    <lineage>
        <taxon>Eukaryota</taxon>
        <taxon>Rhodophyta</taxon>
        <taxon>Florideophyceae</taxon>
        <taxon>Rhodymeniophycidae</taxon>
        <taxon>Gracilariales</taxon>
        <taxon>Gracilariaceae</taxon>
        <taxon>Gracilariopsis</taxon>
    </lineage>
</organism>
<comment type="caution">
    <text evidence="2">The sequence shown here is derived from an EMBL/GenBank/DDBJ whole genome shotgun (WGS) entry which is preliminary data.</text>
</comment>
<keyword evidence="3" id="KW-1185">Reference proteome</keyword>
<feature type="region of interest" description="Disordered" evidence="1">
    <location>
        <begin position="224"/>
        <end position="252"/>
    </location>
</feature>
<protein>
    <submittedName>
        <fullName evidence="2">Uncharacterized protein</fullName>
    </submittedName>
</protein>
<proteinExistence type="predicted"/>
<dbReference type="OrthoDB" id="197846at2759"/>
<gene>
    <name evidence="2" type="ORF">BWQ96_08758</name>
</gene>
<evidence type="ECO:0000313" key="3">
    <source>
        <dbReference type="Proteomes" id="UP000247409"/>
    </source>
</evidence>